<dbReference type="Proteomes" id="UP001430953">
    <property type="component" value="Unassembled WGS sequence"/>
</dbReference>
<feature type="compositionally biased region" description="Basic and acidic residues" evidence="1">
    <location>
        <begin position="171"/>
        <end position="181"/>
    </location>
</feature>
<evidence type="ECO:0000313" key="2">
    <source>
        <dbReference type="EMBL" id="KAL0122096.1"/>
    </source>
</evidence>
<dbReference type="AlphaFoldDB" id="A0AAW2G4H3"/>
<sequence length="259" mass="30098">MTKKIINATAVRCTLFRVCLVRARRPVQSRKSTRRKRRIMVGRENRQTVANCRHRSVIGLRPALRSPRCAPTATKTDRTDGHYPYRGTEFGASVRSVAPDADPKQRPEKLLRVVHSDSCQRALRLLSKIREKKKKKKKRRRKEEDVLSAASRARKLGTRRCAPKRWASESPSKDIQNRRREKEIRVHRTRVCASAWPLTFSHLCITRVQCTLRSSETAGRLTLIFSYPRFHGNVQLPDVRPGEREIFLLGNIRLNFRAW</sequence>
<name>A0AAW2G4H3_9HYME</name>
<comment type="caution">
    <text evidence="2">The sequence shown here is derived from an EMBL/GenBank/DDBJ whole genome shotgun (WGS) entry which is preliminary data.</text>
</comment>
<feature type="region of interest" description="Disordered" evidence="1">
    <location>
        <begin position="129"/>
        <end position="181"/>
    </location>
</feature>
<feature type="compositionally biased region" description="Basic residues" evidence="1">
    <location>
        <begin position="130"/>
        <end position="141"/>
    </location>
</feature>
<protein>
    <submittedName>
        <fullName evidence="2">Uncharacterized protein</fullName>
    </submittedName>
</protein>
<accession>A0AAW2G4H3</accession>
<gene>
    <name evidence="2" type="ORF">PUN28_007101</name>
</gene>
<organism evidence="2 3">
    <name type="scientific">Cardiocondyla obscurior</name>
    <dbReference type="NCBI Taxonomy" id="286306"/>
    <lineage>
        <taxon>Eukaryota</taxon>
        <taxon>Metazoa</taxon>
        <taxon>Ecdysozoa</taxon>
        <taxon>Arthropoda</taxon>
        <taxon>Hexapoda</taxon>
        <taxon>Insecta</taxon>
        <taxon>Pterygota</taxon>
        <taxon>Neoptera</taxon>
        <taxon>Endopterygota</taxon>
        <taxon>Hymenoptera</taxon>
        <taxon>Apocrita</taxon>
        <taxon>Aculeata</taxon>
        <taxon>Formicoidea</taxon>
        <taxon>Formicidae</taxon>
        <taxon>Myrmicinae</taxon>
        <taxon>Cardiocondyla</taxon>
    </lineage>
</organism>
<reference evidence="2 3" key="1">
    <citation type="submission" date="2023-03" db="EMBL/GenBank/DDBJ databases">
        <title>High recombination rates correlate with genetic variation in Cardiocondyla obscurior ants.</title>
        <authorList>
            <person name="Errbii M."/>
        </authorList>
    </citation>
    <scope>NUCLEOTIDE SEQUENCE [LARGE SCALE GENOMIC DNA]</scope>
    <source>
        <strain evidence="2">Alpha-2009</strain>
        <tissue evidence="2">Whole body</tissue>
    </source>
</reference>
<evidence type="ECO:0000256" key="1">
    <source>
        <dbReference type="SAM" id="MobiDB-lite"/>
    </source>
</evidence>
<evidence type="ECO:0000313" key="3">
    <source>
        <dbReference type="Proteomes" id="UP001430953"/>
    </source>
</evidence>
<keyword evidence="3" id="KW-1185">Reference proteome</keyword>
<feature type="compositionally biased region" description="Basic residues" evidence="1">
    <location>
        <begin position="152"/>
        <end position="163"/>
    </location>
</feature>
<proteinExistence type="predicted"/>
<dbReference type="EMBL" id="JADYXP020000006">
    <property type="protein sequence ID" value="KAL0122096.1"/>
    <property type="molecule type" value="Genomic_DNA"/>
</dbReference>